<dbReference type="PANTHER" id="PTHR15976">
    <property type="entry name" value="CONSTITUTIVE COACTIVATOR OF PEROXISOME PROLIFERATOR-ACTIVATED RECEPTOR GAMMA"/>
    <property type="match status" value="1"/>
</dbReference>
<evidence type="ECO:0000313" key="2">
    <source>
        <dbReference type="EMBL" id="KAF7473723.1"/>
    </source>
</evidence>
<accession>A0A5E4C3U5</accession>
<name>A0A5E4C3U5_MARMO</name>
<gene>
    <name evidence="2" type="ORF">GHT09_015681</name>
    <name evidence="3" type="ORF">MONAX_5E021174</name>
</gene>
<reference evidence="3 4" key="1">
    <citation type="submission" date="2019-04" db="EMBL/GenBank/DDBJ databases">
        <authorList>
            <person name="Alioto T."/>
            <person name="Alioto T."/>
        </authorList>
    </citation>
    <scope>NUCLEOTIDE SEQUENCE [LARGE SCALE GENOMIC DNA]</scope>
</reference>
<organism evidence="3 4">
    <name type="scientific">Marmota monax</name>
    <name type="common">Woodchuck</name>
    <dbReference type="NCBI Taxonomy" id="9995"/>
    <lineage>
        <taxon>Eukaryota</taxon>
        <taxon>Metazoa</taxon>
        <taxon>Chordata</taxon>
        <taxon>Craniata</taxon>
        <taxon>Vertebrata</taxon>
        <taxon>Euteleostomi</taxon>
        <taxon>Mammalia</taxon>
        <taxon>Eutheria</taxon>
        <taxon>Euarchontoglires</taxon>
        <taxon>Glires</taxon>
        <taxon>Rodentia</taxon>
        <taxon>Sciuromorpha</taxon>
        <taxon>Sciuridae</taxon>
        <taxon>Xerinae</taxon>
        <taxon>Marmotini</taxon>
        <taxon>Marmota</taxon>
    </lineage>
</organism>
<dbReference type="Proteomes" id="UP000662637">
    <property type="component" value="Unassembled WGS sequence"/>
</dbReference>
<protein>
    <submittedName>
        <fullName evidence="3">Uncharacterized protein</fullName>
    </submittedName>
</protein>
<dbReference type="EMBL" id="CABDUW010000898">
    <property type="protein sequence ID" value="VTJ76518.1"/>
    <property type="molecule type" value="Genomic_DNA"/>
</dbReference>
<reference evidence="2" key="2">
    <citation type="submission" date="2020-08" db="EMBL/GenBank/DDBJ databases">
        <authorList>
            <person name="Shumante A."/>
            <person name="Zimin A.V."/>
            <person name="Puiu D."/>
            <person name="Salzberg S.L."/>
        </authorList>
    </citation>
    <scope>NUCLEOTIDE SEQUENCE</scope>
    <source>
        <strain evidence="2">WC2-LM</strain>
        <tissue evidence="2">Liver</tissue>
    </source>
</reference>
<dbReference type="Proteomes" id="UP000335636">
    <property type="component" value="Unassembled WGS sequence"/>
</dbReference>
<sequence length="134" mass="14396">MVVGQWAGSRSSRGRGSFGMQVVSVGGPGKGHGKEQTGRGSKGHKKGNKQGSSDGISKSLELRQGRSRSQVNGNNGTLIKEEKSDHRLPAPSQCALSRDSNVCNNGNRCLPVKNGEKNRLQEQKLETVAQRKEE</sequence>
<evidence type="ECO:0000256" key="1">
    <source>
        <dbReference type="SAM" id="MobiDB-lite"/>
    </source>
</evidence>
<dbReference type="GO" id="GO:0005634">
    <property type="term" value="C:nucleus"/>
    <property type="evidence" value="ECO:0007669"/>
    <property type="project" value="TreeGrafter"/>
</dbReference>
<feature type="region of interest" description="Disordered" evidence="1">
    <location>
        <begin position="1"/>
        <end position="93"/>
    </location>
</feature>
<feature type="compositionally biased region" description="Polar residues" evidence="1">
    <location>
        <begin position="67"/>
        <end position="77"/>
    </location>
</feature>
<dbReference type="AlphaFoldDB" id="A0A5E4C3U5"/>
<keyword evidence="4" id="KW-1185">Reference proteome</keyword>
<evidence type="ECO:0000313" key="3">
    <source>
        <dbReference type="EMBL" id="VTJ76518.1"/>
    </source>
</evidence>
<proteinExistence type="predicted"/>
<dbReference type="PANTHER" id="PTHR15976:SF15">
    <property type="entry name" value="CONSTITUTIVE COACTIVATOR OF PPAR-GAMMA-LIKE PROTEIN 2"/>
    <property type="match status" value="1"/>
</dbReference>
<dbReference type="InterPro" id="IPR026784">
    <property type="entry name" value="Coact_PPARg"/>
</dbReference>
<feature type="compositionally biased region" description="Basic and acidic residues" evidence="1">
    <location>
        <begin position="79"/>
        <end position="88"/>
    </location>
</feature>
<evidence type="ECO:0000313" key="4">
    <source>
        <dbReference type="Proteomes" id="UP000335636"/>
    </source>
</evidence>
<dbReference type="EMBL" id="WJEC01005117">
    <property type="protein sequence ID" value="KAF7473723.1"/>
    <property type="molecule type" value="Genomic_DNA"/>
</dbReference>